<dbReference type="GO" id="GO:0005829">
    <property type="term" value="C:cytosol"/>
    <property type="evidence" value="ECO:0007669"/>
    <property type="project" value="TreeGrafter"/>
</dbReference>
<dbReference type="InterPro" id="IPR036388">
    <property type="entry name" value="WH-like_DNA-bd_sf"/>
</dbReference>
<dbReference type="Gene3D" id="3.40.190.290">
    <property type="match status" value="1"/>
</dbReference>
<evidence type="ECO:0000256" key="4">
    <source>
        <dbReference type="ARBA" id="ARBA00023163"/>
    </source>
</evidence>
<dbReference type="InterPro" id="IPR050950">
    <property type="entry name" value="HTH-type_LysR_regulators"/>
</dbReference>
<keyword evidence="3" id="KW-0238">DNA-binding</keyword>
<accession>A0A848H1K6</accession>
<dbReference type="FunFam" id="1.10.10.10:FF:000001">
    <property type="entry name" value="LysR family transcriptional regulator"/>
    <property type="match status" value="1"/>
</dbReference>
<dbReference type="SUPFAM" id="SSF46785">
    <property type="entry name" value="Winged helix' DNA-binding domain"/>
    <property type="match status" value="1"/>
</dbReference>
<dbReference type="CDD" id="cd08440">
    <property type="entry name" value="PBP2_LTTR_like_4"/>
    <property type="match status" value="1"/>
</dbReference>
<evidence type="ECO:0000313" key="7">
    <source>
        <dbReference type="Proteomes" id="UP000541185"/>
    </source>
</evidence>
<comment type="similarity">
    <text evidence="1">Belongs to the LysR transcriptional regulatory family.</text>
</comment>
<organism evidence="6 7">
    <name type="scientific">Ramlibacter agri</name>
    <dbReference type="NCBI Taxonomy" id="2728837"/>
    <lineage>
        <taxon>Bacteria</taxon>
        <taxon>Pseudomonadati</taxon>
        <taxon>Pseudomonadota</taxon>
        <taxon>Betaproteobacteria</taxon>
        <taxon>Burkholderiales</taxon>
        <taxon>Comamonadaceae</taxon>
        <taxon>Ramlibacter</taxon>
    </lineage>
</organism>
<dbReference type="PRINTS" id="PR00039">
    <property type="entry name" value="HTHLYSR"/>
</dbReference>
<dbReference type="RefSeq" id="WP_169417725.1">
    <property type="nucleotide sequence ID" value="NZ_JABBFX010000001.1"/>
</dbReference>
<dbReference type="Gene3D" id="1.10.10.10">
    <property type="entry name" value="Winged helix-like DNA-binding domain superfamily/Winged helix DNA-binding domain"/>
    <property type="match status" value="1"/>
</dbReference>
<dbReference type="InterPro" id="IPR005119">
    <property type="entry name" value="LysR_subst-bd"/>
</dbReference>
<dbReference type="AlphaFoldDB" id="A0A848H1K6"/>
<dbReference type="Pfam" id="PF00126">
    <property type="entry name" value="HTH_1"/>
    <property type="match status" value="1"/>
</dbReference>
<comment type="caution">
    <text evidence="6">The sequence shown here is derived from an EMBL/GenBank/DDBJ whole genome shotgun (WGS) entry which is preliminary data.</text>
</comment>
<keyword evidence="4" id="KW-0804">Transcription</keyword>
<dbReference type="GO" id="GO:0003700">
    <property type="term" value="F:DNA-binding transcription factor activity"/>
    <property type="evidence" value="ECO:0007669"/>
    <property type="project" value="InterPro"/>
</dbReference>
<dbReference type="Proteomes" id="UP000541185">
    <property type="component" value="Unassembled WGS sequence"/>
</dbReference>
<gene>
    <name evidence="6" type="ORF">HHL11_07165</name>
</gene>
<dbReference type="PANTHER" id="PTHR30419">
    <property type="entry name" value="HTH-TYPE TRANSCRIPTIONAL REGULATOR YBHD"/>
    <property type="match status" value="1"/>
</dbReference>
<dbReference type="InterPro" id="IPR000847">
    <property type="entry name" value="LysR_HTH_N"/>
</dbReference>
<proteinExistence type="inferred from homology"/>
<feature type="domain" description="HTH lysR-type" evidence="5">
    <location>
        <begin position="4"/>
        <end position="61"/>
    </location>
</feature>
<sequence length="297" mass="32733">MIDLSTRVLRAMIALDELRHFSLAAERCHVTQSALSQMIGKLERDVGLRLVDRDRRRVVLTAEGERFVATARRVMAELQEISADLRDSSELRKGRVVVTAQPSLAAHWLPPIIKAYQALYPGVQVGLYDAPPEKALEQVRQRQADLALTARGPGLAGLQHRLLFRDPFAVVCPVDHAFAKRKSLTIANLEGERFIRLIRSGSIAQHLEQAMREVHVQDSGLEVEQVATLAQLVANGLGISIVPLSSLAYFDRSRVAAVPLKGADLNRPIYLVWPAAAQLSPAAEGFVAMLKPPLQKL</sequence>
<name>A0A848H1K6_9BURK</name>
<dbReference type="EMBL" id="JABBFX010000001">
    <property type="protein sequence ID" value="NML43522.1"/>
    <property type="molecule type" value="Genomic_DNA"/>
</dbReference>
<evidence type="ECO:0000259" key="5">
    <source>
        <dbReference type="PROSITE" id="PS50931"/>
    </source>
</evidence>
<dbReference type="PROSITE" id="PS50931">
    <property type="entry name" value="HTH_LYSR"/>
    <property type="match status" value="1"/>
</dbReference>
<dbReference type="InterPro" id="IPR036390">
    <property type="entry name" value="WH_DNA-bd_sf"/>
</dbReference>
<evidence type="ECO:0000256" key="3">
    <source>
        <dbReference type="ARBA" id="ARBA00023125"/>
    </source>
</evidence>
<dbReference type="GO" id="GO:0003677">
    <property type="term" value="F:DNA binding"/>
    <property type="evidence" value="ECO:0007669"/>
    <property type="project" value="UniProtKB-KW"/>
</dbReference>
<keyword evidence="2" id="KW-0805">Transcription regulation</keyword>
<dbReference type="SUPFAM" id="SSF53850">
    <property type="entry name" value="Periplasmic binding protein-like II"/>
    <property type="match status" value="1"/>
</dbReference>
<keyword evidence="7" id="KW-1185">Reference proteome</keyword>
<evidence type="ECO:0000256" key="2">
    <source>
        <dbReference type="ARBA" id="ARBA00023015"/>
    </source>
</evidence>
<dbReference type="Pfam" id="PF03466">
    <property type="entry name" value="LysR_substrate"/>
    <property type="match status" value="1"/>
</dbReference>
<evidence type="ECO:0000256" key="1">
    <source>
        <dbReference type="ARBA" id="ARBA00009437"/>
    </source>
</evidence>
<protein>
    <submittedName>
        <fullName evidence="6">LysR family transcriptional regulator</fullName>
    </submittedName>
</protein>
<evidence type="ECO:0000313" key="6">
    <source>
        <dbReference type="EMBL" id="NML43522.1"/>
    </source>
</evidence>
<reference evidence="6 7" key="1">
    <citation type="submission" date="2020-04" db="EMBL/GenBank/DDBJ databases">
        <title>Ramlibacter sp. G-1-2-2 isolated from soil.</title>
        <authorList>
            <person name="Dahal R.H."/>
        </authorList>
    </citation>
    <scope>NUCLEOTIDE SEQUENCE [LARGE SCALE GENOMIC DNA]</scope>
    <source>
        <strain evidence="6 7">G-1-2-2</strain>
    </source>
</reference>